<name>A0ABQ5C8C4_9ASTR</name>
<dbReference type="EMBL" id="BQNB010014046">
    <property type="protein sequence ID" value="GJT23325.1"/>
    <property type="molecule type" value="Genomic_DNA"/>
</dbReference>
<evidence type="ECO:0000313" key="2">
    <source>
        <dbReference type="EMBL" id="GJT23325.1"/>
    </source>
</evidence>
<proteinExistence type="predicted"/>
<keyword evidence="1" id="KW-0812">Transmembrane</keyword>
<dbReference type="Proteomes" id="UP001151760">
    <property type="component" value="Unassembled WGS sequence"/>
</dbReference>
<reference evidence="2" key="2">
    <citation type="submission" date="2022-01" db="EMBL/GenBank/DDBJ databases">
        <authorList>
            <person name="Yamashiro T."/>
            <person name="Shiraishi A."/>
            <person name="Satake H."/>
            <person name="Nakayama K."/>
        </authorList>
    </citation>
    <scope>NUCLEOTIDE SEQUENCE</scope>
</reference>
<keyword evidence="1" id="KW-0472">Membrane</keyword>
<reference evidence="2" key="1">
    <citation type="journal article" date="2022" name="Int. J. Mol. Sci.">
        <title>Draft Genome of Tanacetum Coccineum: Genomic Comparison of Closely Related Tanacetum-Family Plants.</title>
        <authorList>
            <person name="Yamashiro T."/>
            <person name="Shiraishi A."/>
            <person name="Nakayama K."/>
            <person name="Satake H."/>
        </authorList>
    </citation>
    <scope>NUCLEOTIDE SEQUENCE</scope>
</reference>
<comment type="caution">
    <text evidence="2">The sequence shown here is derived from an EMBL/GenBank/DDBJ whole genome shotgun (WGS) entry which is preliminary data.</text>
</comment>
<protein>
    <submittedName>
        <fullName evidence="2">Uncharacterized protein</fullName>
    </submittedName>
</protein>
<accession>A0ABQ5C8C4</accession>
<evidence type="ECO:0000313" key="3">
    <source>
        <dbReference type="Proteomes" id="UP001151760"/>
    </source>
</evidence>
<feature type="transmembrane region" description="Helical" evidence="1">
    <location>
        <begin position="24"/>
        <end position="43"/>
    </location>
</feature>
<gene>
    <name evidence="2" type="ORF">Tco_0893262</name>
</gene>
<keyword evidence="1" id="KW-1133">Transmembrane helix</keyword>
<evidence type="ECO:0000256" key="1">
    <source>
        <dbReference type="SAM" id="Phobius"/>
    </source>
</evidence>
<organism evidence="2 3">
    <name type="scientific">Tanacetum coccineum</name>
    <dbReference type="NCBI Taxonomy" id="301880"/>
    <lineage>
        <taxon>Eukaryota</taxon>
        <taxon>Viridiplantae</taxon>
        <taxon>Streptophyta</taxon>
        <taxon>Embryophyta</taxon>
        <taxon>Tracheophyta</taxon>
        <taxon>Spermatophyta</taxon>
        <taxon>Magnoliopsida</taxon>
        <taxon>eudicotyledons</taxon>
        <taxon>Gunneridae</taxon>
        <taxon>Pentapetalae</taxon>
        <taxon>asterids</taxon>
        <taxon>campanulids</taxon>
        <taxon>Asterales</taxon>
        <taxon>Asteraceae</taxon>
        <taxon>Asteroideae</taxon>
        <taxon>Anthemideae</taxon>
        <taxon>Anthemidinae</taxon>
        <taxon>Tanacetum</taxon>
    </lineage>
</organism>
<keyword evidence="3" id="KW-1185">Reference proteome</keyword>
<sequence>MYLLLSHKAFSGINIFFAEWRLGWLYMWVCVSGDAFFIAIFPISDDVDANVIGSGLEGNVARIERAPHVL</sequence>